<keyword evidence="3" id="KW-1185">Reference proteome</keyword>
<dbReference type="Proteomes" id="UP000046392">
    <property type="component" value="Unplaced"/>
</dbReference>
<protein>
    <submittedName>
        <fullName evidence="4">Uncharacterized protein</fullName>
    </submittedName>
</protein>
<feature type="chain" id="PRO_5005894965" evidence="2">
    <location>
        <begin position="22"/>
        <end position="178"/>
    </location>
</feature>
<evidence type="ECO:0000313" key="4">
    <source>
        <dbReference type="WBParaSite" id="SPAL_0000957600.1"/>
    </source>
</evidence>
<feature type="signal peptide" evidence="2">
    <location>
        <begin position="1"/>
        <end position="21"/>
    </location>
</feature>
<dbReference type="AlphaFoldDB" id="A0A0N5BUQ6"/>
<evidence type="ECO:0000256" key="1">
    <source>
        <dbReference type="SAM" id="MobiDB-lite"/>
    </source>
</evidence>
<feature type="region of interest" description="Disordered" evidence="1">
    <location>
        <begin position="124"/>
        <end position="178"/>
    </location>
</feature>
<feature type="region of interest" description="Disordered" evidence="1">
    <location>
        <begin position="63"/>
        <end position="90"/>
    </location>
</feature>
<name>A0A0N5BUQ6_STREA</name>
<accession>A0A0N5BUQ6</accession>
<feature type="compositionally biased region" description="Basic residues" evidence="1">
    <location>
        <begin position="72"/>
        <end position="84"/>
    </location>
</feature>
<reference evidence="4" key="1">
    <citation type="submission" date="2017-02" db="UniProtKB">
        <authorList>
            <consortium name="WormBaseParasite"/>
        </authorList>
    </citation>
    <scope>IDENTIFICATION</scope>
</reference>
<keyword evidence="2" id="KW-0732">Signal</keyword>
<feature type="compositionally biased region" description="Basic residues" evidence="1">
    <location>
        <begin position="138"/>
        <end position="157"/>
    </location>
</feature>
<organism evidence="3 4">
    <name type="scientific">Strongyloides papillosus</name>
    <name type="common">Intestinal threadworm</name>
    <dbReference type="NCBI Taxonomy" id="174720"/>
    <lineage>
        <taxon>Eukaryota</taxon>
        <taxon>Metazoa</taxon>
        <taxon>Ecdysozoa</taxon>
        <taxon>Nematoda</taxon>
        <taxon>Chromadorea</taxon>
        <taxon>Rhabditida</taxon>
        <taxon>Tylenchina</taxon>
        <taxon>Panagrolaimomorpha</taxon>
        <taxon>Strongyloidoidea</taxon>
        <taxon>Strongyloididae</taxon>
        <taxon>Strongyloides</taxon>
    </lineage>
</organism>
<sequence length="178" mass="20534">MKNIVLVSAFLFFISFLLTESFEFKKSLISNNENNDNSLLPAILNDDEDINFINKRSKIKSSKSNNDIISKSKTKDKKRKKNQQRSRESFESKTLKYIAKAISDFTNRLFNFAVDVKIKLDRLPTVCPSGTTKPTPTKTKRPGQRPQKTTRNRHKPKNSNNSKRPNKQKITTQIKKTV</sequence>
<proteinExistence type="predicted"/>
<dbReference type="WBParaSite" id="SPAL_0000957600.1">
    <property type="protein sequence ID" value="SPAL_0000957600.1"/>
    <property type="gene ID" value="SPAL_0000957600"/>
</dbReference>
<feature type="compositionally biased region" description="Low complexity" evidence="1">
    <location>
        <begin position="158"/>
        <end position="178"/>
    </location>
</feature>
<evidence type="ECO:0000313" key="3">
    <source>
        <dbReference type="Proteomes" id="UP000046392"/>
    </source>
</evidence>
<evidence type="ECO:0000256" key="2">
    <source>
        <dbReference type="SAM" id="SignalP"/>
    </source>
</evidence>